<dbReference type="InterPro" id="IPR001296">
    <property type="entry name" value="Glyco_trans_1"/>
</dbReference>
<evidence type="ECO:0000259" key="2">
    <source>
        <dbReference type="Pfam" id="PF13439"/>
    </source>
</evidence>
<organism evidence="3">
    <name type="scientific">Candidatus Nanosynbacter sp. TM7-074</name>
    <dbReference type="NCBI Taxonomy" id="3158573"/>
    <lineage>
        <taxon>Bacteria</taxon>
        <taxon>Candidatus Saccharimonadota</taxon>
        <taxon>Candidatus Saccharimonadia</taxon>
        <taxon>Candidatus Nanosynbacterales</taxon>
        <taxon>Candidatus Nanosynbacteraceae</taxon>
        <taxon>Candidatus Nanosynbacter</taxon>
    </lineage>
</organism>
<feature type="domain" description="Glycosyltransferase subfamily 4-like N-terminal" evidence="2">
    <location>
        <begin position="15"/>
        <end position="218"/>
    </location>
</feature>
<name>A0AB39JBL8_9BACT</name>
<dbReference type="RefSeq" id="WP_369000611.1">
    <property type="nucleotide sequence ID" value="NZ_CP158487.1"/>
</dbReference>
<evidence type="ECO:0000259" key="1">
    <source>
        <dbReference type="Pfam" id="PF00534"/>
    </source>
</evidence>
<dbReference type="Pfam" id="PF00534">
    <property type="entry name" value="Glycos_transf_1"/>
    <property type="match status" value="1"/>
</dbReference>
<dbReference type="GO" id="GO:0016757">
    <property type="term" value="F:glycosyltransferase activity"/>
    <property type="evidence" value="ECO:0007669"/>
    <property type="project" value="UniProtKB-KW"/>
</dbReference>
<dbReference type="AlphaFoldDB" id="A0AB39JBL8"/>
<dbReference type="Pfam" id="PF13439">
    <property type="entry name" value="Glyco_transf_4"/>
    <property type="match status" value="1"/>
</dbReference>
<dbReference type="InterPro" id="IPR050194">
    <property type="entry name" value="Glycosyltransferase_grp1"/>
</dbReference>
<keyword evidence="3" id="KW-0808">Transferase</keyword>
<reference evidence="3" key="1">
    <citation type="submission" date="2024-06" db="EMBL/GenBank/DDBJ databases">
        <authorList>
            <person name="Atkinson C."/>
            <person name="McLean J."/>
            <person name="Gallagher L."/>
            <person name="Bor B."/>
            <person name="Mougous J."/>
        </authorList>
    </citation>
    <scope>NUCLEOTIDE SEQUENCE</scope>
    <source>
        <strain evidence="3">TM7-074</strain>
    </source>
</reference>
<gene>
    <name evidence="3" type="ORF">TM074_01415</name>
</gene>
<protein>
    <submittedName>
        <fullName evidence="3">Glycosyltransferase</fullName>
        <ecNumber evidence="3">2.4.-.-</ecNumber>
    </submittedName>
</protein>
<evidence type="ECO:0000313" key="3">
    <source>
        <dbReference type="EMBL" id="XDN89352.1"/>
    </source>
</evidence>
<dbReference type="EMBL" id="CP158487">
    <property type="protein sequence ID" value="XDN89352.1"/>
    <property type="molecule type" value="Genomic_DNA"/>
</dbReference>
<dbReference type="EC" id="2.4.-.-" evidence="3"/>
<sequence>MRIAFFIDDYLPSVHGVATSTRAYKQALETLGHEVFIVAPKVGEYVDEDDNIIRISSMKNYIFEKRHTANLYPGLAKKFDKYKFDVVHSQTQFQLGVLAHAVARRQNIPHVTTIHTLYTELLDDYPLMVIAGVIALTVATPFVLGTKPVLPGLSDEKIRGLSRQALKDMISRQGWRLTAAFANKCDACISPSKHLEKILVDEGGLTAPCYNFPNGINTVKYRDAKAADSPIQKKPGDKFIISVARLSPEKRQIALIEAMPYIKNPHIKLVLAGGGPYEKELKDRAQQLGLVDRVIFTGMQPADKVAALLKQADVFSLASYHFDNQPMTFLEASAAGLPIVYCDEQMTEGLTKKNAILTDGIEGEDFAKVFNELFADPERLAALSKGALSVAKKFDSVTMAKKMVALYDELIRSRQALNT</sequence>
<dbReference type="PANTHER" id="PTHR45947">
    <property type="entry name" value="SULFOQUINOVOSYL TRANSFERASE SQD2"/>
    <property type="match status" value="1"/>
</dbReference>
<dbReference type="PANTHER" id="PTHR45947:SF3">
    <property type="entry name" value="SULFOQUINOVOSYL TRANSFERASE SQD2"/>
    <property type="match status" value="1"/>
</dbReference>
<proteinExistence type="predicted"/>
<accession>A0AB39JBL8</accession>
<dbReference type="SUPFAM" id="SSF53756">
    <property type="entry name" value="UDP-Glycosyltransferase/glycogen phosphorylase"/>
    <property type="match status" value="1"/>
</dbReference>
<feature type="domain" description="Glycosyl transferase family 1" evidence="1">
    <location>
        <begin position="231"/>
        <end position="387"/>
    </location>
</feature>
<dbReference type="Gene3D" id="3.40.50.2000">
    <property type="entry name" value="Glycogen Phosphorylase B"/>
    <property type="match status" value="2"/>
</dbReference>
<keyword evidence="3" id="KW-0328">Glycosyltransferase</keyword>
<dbReference type="InterPro" id="IPR028098">
    <property type="entry name" value="Glyco_trans_4-like_N"/>
</dbReference>